<accession>A0A212T3T8</accession>
<name>A0A212T3T8_9BURK</name>
<proteinExistence type="predicted"/>
<organism evidence="2 3">
    <name type="scientific">Polynucleobacter victoriensis</name>
    <dbReference type="NCBI Taxonomy" id="2049319"/>
    <lineage>
        <taxon>Bacteria</taxon>
        <taxon>Pseudomonadati</taxon>
        <taxon>Pseudomonadota</taxon>
        <taxon>Betaproteobacteria</taxon>
        <taxon>Burkholderiales</taxon>
        <taxon>Burkholderiaceae</taxon>
        <taxon>Polynucleobacter</taxon>
    </lineage>
</organism>
<feature type="chain" id="PRO_5012826713" description="Entry exclusion lipoprotein TrbK" evidence="1">
    <location>
        <begin position="26"/>
        <end position="115"/>
    </location>
</feature>
<keyword evidence="3" id="KW-1185">Reference proteome</keyword>
<reference evidence="2 3" key="1">
    <citation type="submission" date="2017-06" db="EMBL/GenBank/DDBJ databases">
        <authorList>
            <person name="Kim H.J."/>
            <person name="Triplett B.A."/>
        </authorList>
    </citation>
    <scope>NUCLEOTIDE SEQUENCE [LARGE SCALE GENOMIC DNA]</scope>
    <source>
        <strain evidence="2 3">MWH-VicM1</strain>
    </source>
</reference>
<protein>
    <recommendedName>
        <fullName evidence="4">Entry exclusion lipoprotein TrbK</fullName>
    </recommendedName>
</protein>
<sequence length="115" mass="13299">MFMRLNQLFKSLVMISFLSVMVGCATLTPEKIAKRVDTMNDFDLCLASSAEMDKFTFALPDEIVTAAKERIASKKIDCTSKQDEIVRFLVKSLRDQEKRNEQFRTHFGFGFMRGW</sequence>
<feature type="signal peptide" evidence="1">
    <location>
        <begin position="1"/>
        <end position="25"/>
    </location>
</feature>
<evidence type="ECO:0000256" key="1">
    <source>
        <dbReference type="SAM" id="SignalP"/>
    </source>
</evidence>
<evidence type="ECO:0000313" key="3">
    <source>
        <dbReference type="Proteomes" id="UP000197215"/>
    </source>
</evidence>
<dbReference type="EMBL" id="FYEX01000001">
    <property type="protein sequence ID" value="SNC60516.1"/>
    <property type="molecule type" value="Genomic_DNA"/>
</dbReference>
<gene>
    <name evidence="2" type="ORF">SAMN06295916_0292</name>
</gene>
<keyword evidence="1" id="KW-0732">Signal</keyword>
<dbReference type="PROSITE" id="PS51257">
    <property type="entry name" value="PROKAR_LIPOPROTEIN"/>
    <property type="match status" value="1"/>
</dbReference>
<dbReference type="AlphaFoldDB" id="A0A212T3T8"/>
<dbReference type="Proteomes" id="UP000197215">
    <property type="component" value="Unassembled WGS sequence"/>
</dbReference>
<evidence type="ECO:0000313" key="2">
    <source>
        <dbReference type="EMBL" id="SNC60516.1"/>
    </source>
</evidence>
<evidence type="ECO:0008006" key="4">
    <source>
        <dbReference type="Google" id="ProtNLM"/>
    </source>
</evidence>